<dbReference type="Proteomes" id="UP000277928">
    <property type="component" value="Unassembled WGS sequence"/>
</dbReference>
<dbReference type="InterPro" id="IPR021852">
    <property type="entry name" value="DUF3456"/>
</dbReference>
<dbReference type="OMA" id="NACNDFI"/>
<comment type="similarity">
    <text evidence="1">Belongs to the canopy family.</text>
</comment>
<dbReference type="Pfam" id="PF11938">
    <property type="entry name" value="DUF3456"/>
    <property type="match status" value="1"/>
</dbReference>
<reference evidence="4 5" key="1">
    <citation type="submission" date="2018-08" db="EMBL/GenBank/DDBJ databases">
        <authorList>
            <person name="Laetsch R D."/>
            <person name="Stevens L."/>
            <person name="Kumar S."/>
            <person name="Blaxter L. M."/>
        </authorList>
    </citation>
    <scope>NUCLEOTIDE SEQUENCE [LARGE SCALE GENOMIC DNA]</scope>
</reference>
<evidence type="ECO:0000313" key="4">
    <source>
        <dbReference type="EMBL" id="VDK81091.1"/>
    </source>
</evidence>
<keyword evidence="2" id="KW-0472">Membrane</keyword>
<accession>A0A3P6UUC9</accession>
<evidence type="ECO:0000313" key="5">
    <source>
        <dbReference type="Proteomes" id="UP000277928"/>
    </source>
</evidence>
<dbReference type="OrthoDB" id="192915at2759"/>
<evidence type="ECO:0000259" key="3">
    <source>
        <dbReference type="Pfam" id="PF11938"/>
    </source>
</evidence>
<gene>
    <name evidence="4" type="ORF">NLS_LOCUS5171</name>
</gene>
<protein>
    <recommendedName>
        <fullName evidence="3">DUF3456 domain-containing protein</fullName>
    </recommendedName>
</protein>
<dbReference type="GO" id="GO:0005783">
    <property type="term" value="C:endoplasmic reticulum"/>
    <property type="evidence" value="ECO:0007669"/>
    <property type="project" value="TreeGrafter"/>
</dbReference>
<dbReference type="AlphaFoldDB" id="A0A3P6UUC9"/>
<keyword evidence="2" id="KW-0812">Transmembrane</keyword>
<evidence type="ECO:0000256" key="1">
    <source>
        <dbReference type="ARBA" id="ARBA00007285"/>
    </source>
</evidence>
<dbReference type="STRING" id="42156.A0A3P6UUC9"/>
<dbReference type="PANTHER" id="PTHR13341">
    <property type="entry name" value="MIR-INTERACTING SAPOSIN-LIKE PROTEIN"/>
    <property type="match status" value="1"/>
</dbReference>
<dbReference type="PANTHER" id="PTHR13341:SF2">
    <property type="entry name" value="PROTEIN SEELE"/>
    <property type="match status" value="1"/>
</dbReference>
<feature type="transmembrane region" description="Helical" evidence="2">
    <location>
        <begin position="35"/>
        <end position="67"/>
    </location>
</feature>
<feature type="domain" description="DUF3456" evidence="3">
    <location>
        <begin position="60"/>
        <end position="193"/>
    </location>
</feature>
<proteinExistence type="inferred from homology"/>
<dbReference type="InterPro" id="IPR042415">
    <property type="entry name" value="CNPY"/>
</dbReference>
<dbReference type="Gene3D" id="1.10.225.10">
    <property type="entry name" value="Saposin-like"/>
    <property type="match status" value="1"/>
</dbReference>
<keyword evidence="2" id="KW-1133">Transmembrane helix</keyword>
<feature type="transmembrane region" description="Helical" evidence="2">
    <location>
        <begin position="12"/>
        <end position="29"/>
    </location>
</feature>
<keyword evidence="5" id="KW-1185">Reference proteome</keyword>
<sequence length="240" mass="27485">MQPNAKGWRRTVTQLMLLTFVVLEWVLVMDCVTQSFWISLCIILSVIVECLAVPMTSTVCGACAMVVTEMEIMIAELEEKKQRKYYHLPSGTGNQDFNRPSSRSESQLSEILENVCDKSSEWTAVIHPRTGKGVYARRATLKLIQVPEHITIHQFEDACSDFLDSYEDRLINFAHKKHEEPVSQFCHETIKVCTAVDVTPMTDEESGKTQILSDEEKEKAVERALNKLKRKDEEKRDDEL</sequence>
<organism evidence="4 5">
    <name type="scientific">Litomosoides sigmodontis</name>
    <name type="common">Filarial nematode worm</name>
    <dbReference type="NCBI Taxonomy" id="42156"/>
    <lineage>
        <taxon>Eukaryota</taxon>
        <taxon>Metazoa</taxon>
        <taxon>Ecdysozoa</taxon>
        <taxon>Nematoda</taxon>
        <taxon>Chromadorea</taxon>
        <taxon>Rhabditida</taxon>
        <taxon>Spirurina</taxon>
        <taxon>Spiruromorpha</taxon>
        <taxon>Filarioidea</taxon>
        <taxon>Onchocercidae</taxon>
        <taxon>Litomosoides</taxon>
    </lineage>
</organism>
<dbReference type="EMBL" id="UYRX01000371">
    <property type="protein sequence ID" value="VDK81091.1"/>
    <property type="molecule type" value="Genomic_DNA"/>
</dbReference>
<name>A0A3P6UUC9_LITSI</name>
<evidence type="ECO:0000256" key="2">
    <source>
        <dbReference type="SAM" id="Phobius"/>
    </source>
</evidence>